<dbReference type="InterPro" id="IPR001155">
    <property type="entry name" value="OxRdtase_FMN_N"/>
</dbReference>
<dbReference type="Proteomes" id="UP000185753">
    <property type="component" value="Unassembled WGS sequence"/>
</dbReference>
<keyword evidence="5" id="KW-0560">Oxidoreductase</keyword>
<name>A0A1A7R9F3_9GAMM</name>
<dbReference type="AlphaFoldDB" id="A0A1A7R9F3"/>
<evidence type="ECO:0000256" key="1">
    <source>
        <dbReference type="ARBA" id="ARBA00001917"/>
    </source>
</evidence>
<dbReference type="EMBL" id="LZDS01000025">
    <property type="protein sequence ID" value="OBX28541.1"/>
    <property type="molecule type" value="Genomic_DNA"/>
</dbReference>
<comment type="cofactor">
    <cofactor evidence="1">
        <name>FMN</name>
        <dbReference type="ChEBI" id="CHEBI:58210"/>
    </cofactor>
</comment>
<protein>
    <submittedName>
        <fullName evidence="7">Oxidoreductase</fullName>
    </submittedName>
</protein>
<evidence type="ECO:0000313" key="7">
    <source>
        <dbReference type="EMBL" id="OBX28541.1"/>
    </source>
</evidence>
<evidence type="ECO:0000256" key="2">
    <source>
        <dbReference type="ARBA" id="ARBA00022630"/>
    </source>
</evidence>
<dbReference type="PANTHER" id="PTHR43303">
    <property type="entry name" value="NADPH DEHYDROGENASE C23G7.10C-RELATED"/>
    <property type="match status" value="1"/>
</dbReference>
<dbReference type="STRING" id="1443941.A9J31_05605"/>
<sequence length="378" mass="41570">MALLFQPIQFGSLTLSNRIVIAPMCQYSANEQGELTYWHEQQWANYALSGAGLCIVEATAVQPEGRISYADLGLWNDLQRAQIKALLAKVKSLSPMPFAIQLAHAGRKASTDKPWNGRGQLAPDHAQGWQTVSASELPFNTQDHAPHALTKAEIDQIILDFAESAKRAVDAGFDLIELHAAHGYLLHQFMSPLSNQRTDEYGGSFENRIRLTLEVLQAMKNVVPVDYPIGVRISATDWMEYTGESSWDIESAVGLSKALEQLGAAYIHTSSGGLAVDQKIHLQASYQVPFAEAIKHAVTIPVIAVGLITEAMQAEGILQYEMADAIGIARAIQYDPRWPWHAAAELGADIQIAPQYLRCQPHAQRSQFKAFDDAALLK</sequence>
<feature type="domain" description="NADH:flavin oxidoreductase/NADH oxidase N-terminal" evidence="6">
    <location>
        <begin position="4"/>
        <end position="345"/>
    </location>
</feature>
<dbReference type="InterPro" id="IPR013785">
    <property type="entry name" value="Aldolase_TIM"/>
</dbReference>
<keyword evidence="8" id="KW-1185">Reference proteome</keyword>
<keyword evidence="4" id="KW-0521">NADP</keyword>
<dbReference type="InterPro" id="IPR044152">
    <property type="entry name" value="YqjM-like"/>
</dbReference>
<dbReference type="Gene3D" id="3.20.20.70">
    <property type="entry name" value="Aldolase class I"/>
    <property type="match status" value="1"/>
</dbReference>
<proteinExistence type="predicted"/>
<evidence type="ECO:0000259" key="6">
    <source>
        <dbReference type="Pfam" id="PF00724"/>
    </source>
</evidence>
<dbReference type="GO" id="GO:0003959">
    <property type="term" value="F:NADPH dehydrogenase activity"/>
    <property type="evidence" value="ECO:0007669"/>
    <property type="project" value="InterPro"/>
</dbReference>
<dbReference type="RefSeq" id="WP_067764879.1">
    <property type="nucleotide sequence ID" value="NZ_LZDS01000025.1"/>
</dbReference>
<organism evidence="7 8">
    <name type="scientific">Acinetobacter gandensis</name>
    <dbReference type="NCBI Taxonomy" id="1443941"/>
    <lineage>
        <taxon>Bacteria</taxon>
        <taxon>Pseudomonadati</taxon>
        <taxon>Pseudomonadota</taxon>
        <taxon>Gammaproteobacteria</taxon>
        <taxon>Moraxellales</taxon>
        <taxon>Moraxellaceae</taxon>
        <taxon>Acinetobacter</taxon>
    </lineage>
</organism>
<evidence type="ECO:0000256" key="4">
    <source>
        <dbReference type="ARBA" id="ARBA00022857"/>
    </source>
</evidence>
<comment type="caution">
    <text evidence="7">The sequence shown here is derived from an EMBL/GenBank/DDBJ whole genome shotgun (WGS) entry which is preliminary data.</text>
</comment>
<gene>
    <name evidence="7" type="ORF">A9J31_05605</name>
</gene>
<evidence type="ECO:0000256" key="5">
    <source>
        <dbReference type="ARBA" id="ARBA00023002"/>
    </source>
</evidence>
<keyword evidence="2" id="KW-0285">Flavoprotein</keyword>
<dbReference type="PANTHER" id="PTHR43303:SF4">
    <property type="entry name" value="NADPH DEHYDROGENASE C23G7.10C-RELATED"/>
    <property type="match status" value="1"/>
</dbReference>
<dbReference type="Pfam" id="PF00724">
    <property type="entry name" value="Oxidored_FMN"/>
    <property type="match status" value="1"/>
</dbReference>
<evidence type="ECO:0000256" key="3">
    <source>
        <dbReference type="ARBA" id="ARBA00022643"/>
    </source>
</evidence>
<reference evidence="8" key="1">
    <citation type="submission" date="2016-06" db="EMBL/GenBank/DDBJ databases">
        <authorList>
            <person name="Radolfova-Krizova L."/>
            <person name="Nemec A."/>
        </authorList>
    </citation>
    <scope>NUCLEOTIDE SEQUENCE [LARGE SCALE GENOMIC DNA]</scope>
    <source>
        <strain evidence="8">ANC 4275</strain>
    </source>
</reference>
<dbReference type="CDD" id="cd02932">
    <property type="entry name" value="OYE_YqiM_FMN"/>
    <property type="match status" value="1"/>
</dbReference>
<keyword evidence="3" id="KW-0288">FMN</keyword>
<dbReference type="SUPFAM" id="SSF51395">
    <property type="entry name" value="FMN-linked oxidoreductases"/>
    <property type="match status" value="1"/>
</dbReference>
<evidence type="ECO:0000313" key="8">
    <source>
        <dbReference type="Proteomes" id="UP000185753"/>
    </source>
</evidence>
<dbReference type="OrthoDB" id="8523426at2"/>
<dbReference type="GO" id="GO:0010181">
    <property type="term" value="F:FMN binding"/>
    <property type="evidence" value="ECO:0007669"/>
    <property type="project" value="InterPro"/>
</dbReference>
<dbReference type="GO" id="GO:0050661">
    <property type="term" value="F:NADP binding"/>
    <property type="evidence" value="ECO:0007669"/>
    <property type="project" value="InterPro"/>
</dbReference>
<accession>A0A1A7R9F3</accession>